<evidence type="ECO:0000256" key="9">
    <source>
        <dbReference type="ARBA" id="ARBA00047899"/>
    </source>
</evidence>
<evidence type="ECO:0000256" key="6">
    <source>
        <dbReference type="ARBA" id="ARBA00022741"/>
    </source>
</evidence>
<organism evidence="14 15">
    <name type="scientific">Mya arenaria</name>
    <name type="common">Soft-shell clam</name>
    <dbReference type="NCBI Taxonomy" id="6604"/>
    <lineage>
        <taxon>Eukaryota</taxon>
        <taxon>Metazoa</taxon>
        <taxon>Spiralia</taxon>
        <taxon>Lophotrochozoa</taxon>
        <taxon>Mollusca</taxon>
        <taxon>Bivalvia</taxon>
        <taxon>Autobranchia</taxon>
        <taxon>Heteroconchia</taxon>
        <taxon>Euheterodonta</taxon>
        <taxon>Imparidentia</taxon>
        <taxon>Neoheterodontei</taxon>
        <taxon>Myida</taxon>
        <taxon>Myoidea</taxon>
        <taxon>Myidae</taxon>
        <taxon>Mya</taxon>
    </lineage>
</organism>
<keyword evidence="15" id="KW-1185">Reference proteome</keyword>
<dbReference type="Gene3D" id="3.30.200.20">
    <property type="entry name" value="Phosphorylase Kinase, domain 1"/>
    <property type="match status" value="1"/>
</dbReference>
<dbReference type="EMBL" id="CP111025">
    <property type="protein sequence ID" value="WAR26081.1"/>
    <property type="molecule type" value="Genomic_DNA"/>
</dbReference>
<dbReference type="InterPro" id="IPR027442">
    <property type="entry name" value="MAPKAPK_C"/>
</dbReference>
<evidence type="ECO:0000256" key="10">
    <source>
        <dbReference type="ARBA" id="ARBA00048679"/>
    </source>
</evidence>
<keyword evidence="7" id="KW-0418">Kinase</keyword>
<evidence type="ECO:0000256" key="3">
    <source>
        <dbReference type="ARBA" id="ARBA00022527"/>
    </source>
</evidence>
<dbReference type="SUPFAM" id="SSF56112">
    <property type="entry name" value="Protein kinase-like (PK-like)"/>
    <property type="match status" value="1"/>
</dbReference>
<dbReference type="SMART" id="SM00220">
    <property type="entry name" value="S_TKc"/>
    <property type="match status" value="1"/>
</dbReference>
<evidence type="ECO:0000313" key="15">
    <source>
        <dbReference type="Proteomes" id="UP001164746"/>
    </source>
</evidence>
<dbReference type="InterPro" id="IPR000719">
    <property type="entry name" value="Prot_kinase_dom"/>
</dbReference>
<sequence length="292" mass="33412">MFNMMGDQHSRSLQPKKTSISQDYKVTGSVLGLGINGKVVECYSHRTGEKFALKVLRDVPKARREIDLHYRASGCKHIVKIVDVYENNYGGQKCLLVVMEWSEQIPHLQKEPENLLYSKKGPDGIIKLTDFGFAKELLSYKLCGYPPFYSNHGAAISPGMKKRIRNGQYEFPNPEWSRVSKEAKDLIRGLLKTIPEERFSIEQVMNNKWISDHQVVPQTPLMSAQVLREEGEAWMDVQEEMTNALATMRVDYDQINIKNLDDSENPILKKRRTKKVSNAVPPPLVEETSMEI</sequence>
<evidence type="ECO:0000256" key="12">
    <source>
        <dbReference type="SAM" id="MobiDB-lite"/>
    </source>
</evidence>
<dbReference type="PROSITE" id="PS00107">
    <property type="entry name" value="PROTEIN_KINASE_ATP"/>
    <property type="match status" value="1"/>
</dbReference>
<dbReference type="Proteomes" id="UP001164746">
    <property type="component" value="Chromosome 14"/>
</dbReference>
<comment type="similarity">
    <text evidence="1">Belongs to the protein kinase superfamily. CAMK Ser/Thr protein kinase family.</text>
</comment>
<evidence type="ECO:0000259" key="13">
    <source>
        <dbReference type="SMART" id="SM00220"/>
    </source>
</evidence>
<dbReference type="PANTHER" id="PTHR24347">
    <property type="entry name" value="SERINE/THREONINE-PROTEIN KINASE"/>
    <property type="match status" value="1"/>
</dbReference>
<keyword evidence="3" id="KW-0723">Serine/threonine-protein kinase</keyword>
<evidence type="ECO:0000256" key="11">
    <source>
        <dbReference type="PROSITE-ProRule" id="PRU10141"/>
    </source>
</evidence>
<dbReference type="Gene3D" id="4.10.1170.10">
    <property type="entry name" value="MAP kinase activated protein kinase 2"/>
    <property type="match status" value="1"/>
</dbReference>
<dbReference type="EC" id="2.7.11.1" evidence="2"/>
<evidence type="ECO:0000256" key="8">
    <source>
        <dbReference type="ARBA" id="ARBA00022840"/>
    </source>
</evidence>
<feature type="region of interest" description="Disordered" evidence="12">
    <location>
        <begin position="273"/>
        <end position="292"/>
    </location>
</feature>
<feature type="domain" description="Protein kinase" evidence="13">
    <location>
        <begin position="25"/>
        <end position="210"/>
    </location>
</feature>
<comment type="catalytic activity">
    <reaction evidence="10">
        <text>L-seryl-[protein] + ATP = O-phospho-L-seryl-[protein] + ADP + H(+)</text>
        <dbReference type="Rhea" id="RHEA:17989"/>
        <dbReference type="Rhea" id="RHEA-COMP:9863"/>
        <dbReference type="Rhea" id="RHEA-COMP:11604"/>
        <dbReference type="ChEBI" id="CHEBI:15378"/>
        <dbReference type="ChEBI" id="CHEBI:29999"/>
        <dbReference type="ChEBI" id="CHEBI:30616"/>
        <dbReference type="ChEBI" id="CHEBI:83421"/>
        <dbReference type="ChEBI" id="CHEBI:456216"/>
        <dbReference type="EC" id="2.7.11.1"/>
    </reaction>
</comment>
<gene>
    <name evidence="14" type="ORF">MAR_011785</name>
</gene>
<feature type="non-terminal residue" evidence="14">
    <location>
        <position position="292"/>
    </location>
</feature>
<evidence type="ECO:0000313" key="14">
    <source>
        <dbReference type="EMBL" id="WAR26081.1"/>
    </source>
</evidence>
<dbReference type="InterPro" id="IPR017441">
    <property type="entry name" value="Protein_kinase_ATP_BS"/>
</dbReference>
<reference evidence="14" key="1">
    <citation type="submission" date="2022-11" db="EMBL/GenBank/DDBJ databases">
        <title>Centuries of genome instability and evolution in soft-shell clam transmissible cancer (bioRxiv).</title>
        <authorList>
            <person name="Hart S.F.M."/>
            <person name="Yonemitsu M.A."/>
            <person name="Giersch R.M."/>
            <person name="Beal B.F."/>
            <person name="Arriagada G."/>
            <person name="Davis B.W."/>
            <person name="Ostrander E.A."/>
            <person name="Goff S.P."/>
            <person name="Metzger M.J."/>
        </authorList>
    </citation>
    <scope>NUCLEOTIDE SEQUENCE</scope>
    <source>
        <strain evidence="14">MELC-2E11</strain>
        <tissue evidence="14">Siphon/mantle</tissue>
    </source>
</reference>
<evidence type="ECO:0000256" key="5">
    <source>
        <dbReference type="ARBA" id="ARBA00022679"/>
    </source>
</evidence>
<accession>A0ABY7G460</accession>
<dbReference type="InterPro" id="IPR011009">
    <property type="entry name" value="Kinase-like_dom_sf"/>
</dbReference>
<keyword evidence="5" id="KW-0808">Transferase</keyword>
<evidence type="ECO:0000256" key="2">
    <source>
        <dbReference type="ARBA" id="ARBA00012513"/>
    </source>
</evidence>
<evidence type="ECO:0000256" key="1">
    <source>
        <dbReference type="ARBA" id="ARBA00006692"/>
    </source>
</evidence>
<dbReference type="Gene3D" id="1.10.510.10">
    <property type="entry name" value="Transferase(Phosphotransferase) domain 1"/>
    <property type="match status" value="1"/>
</dbReference>
<evidence type="ECO:0000256" key="7">
    <source>
        <dbReference type="ARBA" id="ARBA00022777"/>
    </source>
</evidence>
<keyword evidence="8 11" id="KW-0067">ATP-binding</keyword>
<keyword evidence="4" id="KW-0597">Phosphoprotein</keyword>
<feature type="binding site" evidence="11">
    <location>
        <position position="54"/>
    </location>
    <ligand>
        <name>ATP</name>
        <dbReference type="ChEBI" id="CHEBI:30616"/>
    </ligand>
</feature>
<comment type="catalytic activity">
    <reaction evidence="9">
        <text>L-threonyl-[protein] + ATP = O-phospho-L-threonyl-[protein] + ADP + H(+)</text>
        <dbReference type="Rhea" id="RHEA:46608"/>
        <dbReference type="Rhea" id="RHEA-COMP:11060"/>
        <dbReference type="Rhea" id="RHEA-COMP:11605"/>
        <dbReference type="ChEBI" id="CHEBI:15378"/>
        <dbReference type="ChEBI" id="CHEBI:30013"/>
        <dbReference type="ChEBI" id="CHEBI:30616"/>
        <dbReference type="ChEBI" id="CHEBI:61977"/>
        <dbReference type="ChEBI" id="CHEBI:456216"/>
        <dbReference type="EC" id="2.7.11.1"/>
    </reaction>
</comment>
<evidence type="ECO:0000256" key="4">
    <source>
        <dbReference type="ARBA" id="ARBA00022553"/>
    </source>
</evidence>
<keyword evidence="6 11" id="KW-0547">Nucleotide-binding</keyword>
<protein>
    <recommendedName>
        <fullName evidence="2">non-specific serine/threonine protein kinase</fullName>
        <ecNumber evidence="2">2.7.11.1</ecNumber>
    </recommendedName>
</protein>
<dbReference type="Pfam" id="PF00069">
    <property type="entry name" value="Pkinase"/>
    <property type="match status" value="1"/>
</dbReference>
<name>A0ABY7G460_MYAAR</name>
<proteinExistence type="inferred from homology"/>